<dbReference type="SUPFAM" id="SSF53335">
    <property type="entry name" value="S-adenosyl-L-methionine-dependent methyltransferases"/>
    <property type="match status" value="1"/>
</dbReference>
<dbReference type="CDD" id="cd02440">
    <property type="entry name" value="AdoMet_MTases"/>
    <property type="match status" value="1"/>
</dbReference>
<dbReference type="KEGG" id="alim:106534892"/>
<dbReference type="InParanoid" id="A0A2I4D4F9"/>
<dbReference type="Gene3D" id="3.40.50.150">
    <property type="entry name" value="Vaccinia Virus protein VP39"/>
    <property type="match status" value="1"/>
</dbReference>
<proteinExistence type="predicted"/>
<dbReference type="InterPro" id="IPR029063">
    <property type="entry name" value="SAM-dependent_MTases_sf"/>
</dbReference>
<reference evidence="3" key="1">
    <citation type="submission" date="2025-08" db="UniProtKB">
        <authorList>
            <consortium name="RefSeq"/>
        </authorList>
    </citation>
    <scope>IDENTIFICATION</scope>
</reference>
<protein>
    <submittedName>
        <fullName evidence="3">Williams-Beuren syndrome chromosomal region 27 protein</fullName>
    </submittedName>
</protein>
<feature type="domain" description="Methyltransferase" evidence="1">
    <location>
        <begin position="69"/>
        <end position="135"/>
    </location>
</feature>
<gene>
    <name evidence="3" type="primary">LOC106534892</name>
</gene>
<name>A0A2I4D4F9_AUSLI</name>
<sequence>MSDSGRNVGDVQNLFRFHRGDGSEKTRKFYNTWAESYEEDVKLLKYQGPEHLVDFLKDNFSGDPKELQVLDVACGSGLVAKLMSGLGFRVFVGVDCSEGMLEQAAQTGLYRDLKLALLGPEPLPAQTGGFICVAKGNHCGAAEEEYQRSLEREVQLMEEEGLWSRVSFRQVDRYMLDPWEDEETYISGSFYFYKKSSSPQIKPLN</sequence>
<dbReference type="GeneID" id="106534892"/>
<accession>A0A2I4D4F9</accession>
<dbReference type="RefSeq" id="XP_013887133.1">
    <property type="nucleotide sequence ID" value="XM_014031679.1"/>
</dbReference>
<evidence type="ECO:0000259" key="1">
    <source>
        <dbReference type="Pfam" id="PF13649"/>
    </source>
</evidence>
<keyword evidence="2" id="KW-1185">Reference proteome</keyword>
<dbReference type="Pfam" id="PF13649">
    <property type="entry name" value="Methyltransf_25"/>
    <property type="match status" value="1"/>
</dbReference>
<evidence type="ECO:0000313" key="3">
    <source>
        <dbReference type="RefSeq" id="XP_013887133.1"/>
    </source>
</evidence>
<organism evidence="2 3">
    <name type="scientific">Austrofundulus limnaeus</name>
    <name type="common">Annual killifish</name>
    <dbReference type="NCBI Taxonomy" id="52670"/>
    <lineage>
        <taxon>Eukaryota</taxon>
        <taxon>Metazoa</taxon>
        <taxon>Chordata</taxon>
        <taxon>Craniata</taxon>
        <taxon>Vertebrata</taxon>
        <taxon>Euteleostomi</taxon>
        <taxon>Actinopterygii</taxon>
        <taxon>Neopterygii</taxon>
        <taxon>Teleostei</taxon>
        <taxon>Neoteleostei</taxon>
        <taxon>Acanthomorphata</taxon>
        <taxon>Ovalentaria</taxon>
        <taxon>Atherinomorphae</taxon>
        <taxon>Cyprinodontiformes</taxon>
        <taxon>Rivulidae</taxon>
        <taxon>Austrofundulus</taxon>
    </lineage>
</organism>
<dbReference type="Proteomes" id="UP000192220">
    <property type="component" value="Unplaced"/>
</dbReference>
<dbReference type="STRING" id="52670.A0A2I4D4F9"/>
<evidence type="ECO:0000313" key="2">
    <source>
        <dbReference type="Proteomes" id="UP000192220"/>
    </source>
</evidence>
<dbReference type="InterPro" id="IPR041698">
    <property type="entry name" value="Methyltransf_25"/>
</dbReference>
<dbReference type="OrthoDB" id="3647at2759"/>
<dbReference type="AlphaFoldDB" id="A0A2I4D4F9"/>